<dbReference type="Pfam" id="PF01266">
    <property type="entry name" value="DAO"/>
    <property type="match status" value="1"/>
</dbReference>
<protein>
    <recommendedName>
        <fullName evidence="1">FAD dependent oxidoreductase domain-containing protein</fullName>
    </recommendedName>
</protein>
<dbReference type="PANTHER" id="PTHR13847:SF213">
    <property type="entry name" value="DEPENDENT OXIDOREDUCTASE, PUTATIVE-RELATED"/>
    <property type="match status" value="1"/>
</dbReference>
<accession>W3X3G2</accession>
<name>W3X3G2_PESFW</name>
<dbReference type="InterPro" id="IPR006076">
    <property type="entry name" value="FAD-dep_OxRdtase"/>
</dbReference>
<evidence type="ECO:0000259" key="1">
    <source>
        <dbReference type="Pfam" id="PF01266"/>
    </source>
</evidence>
<dbReference type="OMA" id="HIMVGSQ"/>
<proteinExistence type="predicted"/>
<dbReference type="HOGENOM" id="CLU_022730_2_2_1"/>
<sequence length="418" mass="45541">MDQSGSGITGCGTAYALLHDDSPAASKLHISVLEARGAVSGATGRNGGHLVSDADSLFGRIMNDHGLEQAKKVLYFSEANMSRLKTLVSKLGHADREASEFRSVIASVGFTNSEMFGKMKSDIDVIRELNYRYRDIVGAIEQHGSGALSPYRLFTAVFNLLLDKFQDRFTLETNTPVTSIDYSQDDEYPYMLQTPRGLLRTRQVVHCTNGFSAYLTPHLCGKLWPVRGTMSVQEVGPLFPQLGSEISWTPLSPGSFNAETGVFSTGLYYAQQNPKTGHIWIGGDVQNISEMVATSDDSKISPTSKANLESILPRVLSESEPAHPIRVWSGIMGFTSDGMPYVGKLTSKMTGRQGHGEFIAAGFNGHGMDKAWLSGEAVASLILHEKTTAGFPDIYLLNEERFDKASSEQSANAFLSLF</sequence>
<dbReference type="KEGG" id="pfy:PFICI_09534"/>
<evidence type="ECO:0000313" key="3">
    <source>
        <dbReference type="Proteomes" id="UP000030651"/>
    </source>
</evidence>
<dbReference type="Gene3D" id="3.30.9.10">
    <property type="entry name" value="D-Amino Acid Oxidase, subunit A, domain 2"/>
    <property type="match status" value="1"/>
</dbReference>
<dbReference type="RefSeq" id="XP_007836306.1">
    <property type="nucleotide sequence ID" value="XM_007838115.1"/>
</dbReference>
<dbReference type="InterPro" id="IPR036188">
    <property type="entry name" value="FAD/NAD-bd_sf"/>
</dbReference>
<dbReference type="eggNOG" id="ENOG502SK7Z">
    <property type="taxonomic scope" value="Eukaryota"/>
</dbReference>
<organism evidence="2 3">
    <name type="scientific">Pestalotiopsis fici (strain W106-1 / CGMCC3.15140)</name>
    <dbReference type="NCBI Taxonomy" id="1229662"/>
    <lineage>
        <taxon>Eukaryota</taxon>
        <taxon>Fungi</taxon>
        <taxon>Dikarya</taxon>
        <taxon>Ascomycota</taxon>
        <taxon>Pezizomycotina</taxon>
        <taxon>Sordariomycetes</taxon>
        <taxon>Xylariomycetidae</taxon>
        <taxon>Amphisphaeriales</taxon>
        <taxon>Sporocadaceae</taxon>
        <taxon>Pestalotiopsis</taxon>
    </lineage>
</organism>
<evidence type="ECO:0000313" key="2">
    <source>
        <dbReference type="EMBL" id="ETS79681.1"/>
    </source>
</evidence>
<dbReference type="Proteomes" id="UP000030651">
    <property type="component" value="Unassembled WGS sequence"/>
</dbReference>
<dbReference type="GO" id="GO:0005737">
    <property type="term" value="C:cytoplasm"/>
    <property type="evidence" value="ECO:0007669"/>
    <property type="project" value="TreeGrafter"/>
</dbReference>
<dbReference type="EMBL" id="KI912114">
    <property type="protein sequence ID" value="ETS79681.1"/>
    <property type="molecule type" value="Genomic_DNA"/>
</dbReference>
<dbReference type="PANTHER" id="PTHR13847">
    <property type="entry name" value="SARCOSINE DEHYDROGENASE-RELATED"/>
    <property type="match status" value="1"/>
</dbReference>
<reference evidence="3" key="1">
    <citation type="journal article" date="2015" name="BMC Genomics">
        <title>Genomic and transcriptomic analysis of the endophytic fungus Pestalotiopsis fici reveals its lifestyle and high potential for synthesis of natural products.</title>
        <authorList>
            <person name="Wang X."/>
            <person name="Zhang X."/>
            <person name="Liu L."/>
            <person name="Xiang M."/>
            <person name="Wang W."/>
            <person name="Sun X."/>
            <person name="Che Y."/>
            <person name="Guo L."/>
            <person name="Liu G."/>
            <person name="Guo L."/>
            <person name="Wang C."/>
            <person name="Yin W.B."/>
            <person name="Stadler M."/>
            <person name="Zhang X."/>
            <person name="Liu X."/>
        </authorList>
    </citation>
    <scope>NUCLEOTIDE SEQUENCE [LARGE SCALE GENOMIC DNA]</scope>
    <source>
        <strain evidence="3">W106-1 / CGMCC3.15140</strain>
    </source>
</reference>
<gene>
    <name evidence="2" type="ORF">PFICI_09534</name>
</gene>
<dbReference type="GeneID" id="19274547"/>
<feature type="domain" description="FAD dependent oxidoreductase" evidence="1">
    <location>
        <begin position="5"/>
        <end position="381"/>
    </location>
</feature>
<keyword evidence="3" id="KW-1185">Reference proteome</keyword>
<dbReference type="AlphaFoldDB" id="W3X3G2"/>
<dbReference type="InParanoid" id="W3X3G2"/>
<dbReference type="SUPFAM" id="SSF51905">
    <property type="entry name" value="FAD/NAD(P)-binding domain"/>
    <property type="match status" value="1"/>
</dbReference>
<dbReference type="OrthoDB" id="429143at2759"/>
<dbReference type="STRING" id="1229662.W3X3G2"/>
<dbReference type="Gene3D" id="3.50.50.60">
    <property type="entry name" value="FAD/NAD(P)-binding domain"/>
    <property type="match status" value="1"/>
</dbReference>